<sequence length="444" mass="49829">MMIITLSCLLTLLFTSSFSALLFNLLLISFMSIWTSFHYLEYFHLHSWFYWDSVSSPLISLSVWITVLSVAASAKIYFNRLSYQMFSKTMTFLLLTLIVTLSVNDSLYFYILFEISLIPTFILILGWGYQPERLQAGLYMLLYTVLASLPLLILLLLWGYWSANSKFMFLSHMNLNRSMSILWFITSMTAFSVKLPMFILHLWLPKAHTEAPVAGSMILAGILLKLGGYGFIRLTPKLSNLLPLWGSFWIVWAMLGGVLVSILCLTQTDIKLLIALSSVAHMAMVVSGILTLSLWGVNGAMLIMIGHGFCSSGLFFAANASYERSHSRNLKIMKGMLTVTPAFSFWWFLLATSNMAAPPSLNLFGEIHSIISLVSWATPLLLPIAGLVFMAAGYSLYLYSATQHGKISMLQIPSTPASPRELLILTLHWVPLNIFILNPLFISV</sequence>
<feature type="domain" description="NADH:ubiquinone oxidoreductase chain 4 N-terminal" evidence="19">
    <location>
        <begin position="2"/>
        <end position="100"/>
    </location>
</feature>
<evidence type="ECO:0000256" key="15">
    <source>
        <dbReference type="ARBA" id="ARBA00023136"/>
    </source>
</evidence>
<reference evidence="20" key="1">
    <citation type="journal article" date="2019" name="Mitochondrial DNA Part B Resour">
        <title>Complete mitochondrial genome and the phylogenetic position of a wood-boring Isopod Sphaeroma terebrans (Crustacea, Isopod, Sphaeromatidae).</title>
        <authorList>
            <person name="Yang M."/>
            <person name="Gao T."/>
            <person name="Yan B."/>
            <person name="Chen X."/>
            <person name="Liu W."/>
        </authorList>
    </citation>
    <scope>NUCLEOTIDE SEQUENCE</scope>
</reference>
<keyword evidence="11 17" id="KW-1133">Transmembrane helix</keyword>
<dbReference type="Pfam" id="PF00361">
    <property type="entry name" value="Proton_antipo_M"/>
    <property type="match status" value="1"/>
</dbReference>
<dbReference type="InterPro" id="IPR001750">
    <property type="entry name" value="ND/Mrp_TM"/>
</dbReference>
<dbReference type="GO" id="GO:0008137">
    <property type="term" value="F:NADH dehydrogenase (ubiquinone) activity"/>
    <property type="evidence" value="ECO:0007669"/>
    <property type="project" value="UniProtKB-UniRule"/>
</dbReference>
<keyword evidence="14 17" id="KW-0496">Mitochondrion</keyword>
<evidence type="ECO:0000256" key="3">
    <source>
        <dbReference type="ARBA" id="ARBA00009025"/>
    </source>
</evidence>
<feature type="transmembrane region" description="Helical" evidence="17">
    <location>
        <begin position="244"/>
        <end position="265"/>
    </location>
</feature>
<evidence type="ECO:0000256" key="6">
    <source>
        <dbReference type="ARBA" id="ARBA00022448"/>
    </source>
</evidence>
<dbReference type="GO" id="GO:0031966">
    <property type="term" value="C:mitochondrial membrane"/>
    <property type="evidence" value="ECO:0007669"/>
    <property type="project" value="UniProtKB-SubCell"/>
</dbReference>
<comment type="function">
    <text evidence="1">Core subunit of the mitochondrial membrane respiratory chain NADH dehydrogenase (Complex I) that is believed to belong to the minimal assembly required for catalysis. Complex I functions in the transfer of electrons from NADH to the respiratory chain. The immediate electron acceptor for the enzyme is believed to be ubiquinone.</text>
</comment>
<evidence type="ECO:0000256" key="5">
    <source>
        <dbReference type="ARBA" id="ARBA00021006"/>
    </source>
</evidence>
<dbReference type="InterPro" id="IPR003918">
    <property type="entry name" value="NADH_UbQ_OxRdtase"/>
</dbReference>
<dbReference type="GO" id="GO:0042773">
    <property type="term" value="P:ATP synthesis coupled electron transport"/>
    <property type="evidence" value="ECO:0007669"/>
    <property type="project" value="InterPro"/>
</dbReference>
<keyword evidence="8 17" id="KW-0812">Transmembrane</keyword>
<evidence type="ECO:0000256" key="2">
    <source>
        <dbReference type="ARBA" id="ARBA00004225"/>
    </source>
</evidence>
<keyword evidence="12 17" id="KW-0520">NAD</keyword>
<dbReference type="GO" id="GO:0003954">
    <property type="term" value="F:NADH dehydrogenase activity"/>
    <property type="evidence" value="ECO:0007669"/>
    <property type="project" value="TreeGrafter"/>
</dbReference>
<evidence type="ECO:0000256" key="10">
    <source>
        <dbReference type="ARBA" id="ARBA00022982"/>
    </source>
</evidence>
<dbReference type="GO" id="GO:0015990">
    <property type="term" value="P:electron transport coupled proton transport"/>
    <property type="evidence" value="ECO:0007669"/>
    <property type="project" value="TreeGrafter"/>
</dbReference>
<feature type="transmembrane region" description="Helical" evidence="17">
    <location>
        <begin position="370"/>
        <end position="401"/>
    </location>
</feature>
<feature type="transmembrane region" description="Helical" evidence="17">
    <location>
        <begin position="109"/>
        <end position="129"/>
    </location>
</feature>
<organism evidence="20">
    <name type="scientific">Sphaeroma terebrans</name>
    <name type="common">Mangrove-boring isopod</name>
    <dbReference type="NCBI Taxonomy" id="180402"/>
    <lineage>
        <taxon>Eukaryota</taxon>
        <taxon>Metazoa</taxon>
        <taxon>Ecdysozoa</taxon>
        <taxon>Arthropoda</taxon>
        <taxon>Crustacea</taxon>
        <taxon>Multicrustacea</taxon>
        <taxon>Malacostraca</taxon>
        <taxon>Eumalacostraca</taxon>
        <taxon>Peracarida</taxon>
        <taxon>Isopoda</taxon>
        <taxon>Sphaeromatidae</taxon>
        <taxon>Sphaeroma</taxon>
    </lineage>
</organism>
<evidence type="ECO:0000256" key="7">
    <source>
        <dbReference type="ARBA" id="ARBA00022660"/>
    </source>
</evidence>
<gene>
    <name evidence="20" type="primary">ND4</name>
</gene>
<evidence type="ECO:0000259" key="19">
    <source>
        <dbReference type="Pfam" id="PF01059"/>
    </source>
</evidence>
<name>A0A5J6NI30_SPHTE</name>
<keyword evidence="9" id="KW-1278">Translocase</keyword>
<feature type="transmembrane region" description="Helical" evidence="17">
    <location>
        <begin position="301"/>
        <end position="320"/>
    </location>
</feature>
<evidence type="ECO:0000256" key="1">
    <source>
        <dbReference type="ARBA" id="ARBA00003257"/>
    </source>
</evidence>
<keyword evidence="15 17" id="KW-0472">Membrane</keyword>
<evidence type="ECO:0000256" key="9">
    <source>
        <dbReference type="ARBA" id="ARBA00022967"/>
    </source>
</evidence>
<feature type="transmembrane region" description="Helical" evidence="17">
    <location>
        <begin position="58"/>
        <end position="78"/>
    </location>
</feature>
<keyword evidence="7 17" id="KW-0679">Respiratory chain</keyword>
<dbReference type="Pfam" id="PF01059">
    <property type="entry name" value="Oxidored_q5_N"/>
    <property type="match status" value="1"/>
</dbReference>
<evidence type="ECO:0000256" key="12">
    <source>
        <dbReference type="ARBA" id="ARBA00023027"/>
    </source>
</evidence>
<comment type="subcellular location">
    <subcellularLocation>
        <location evidence="2 17">Mitochondrion membrane</location>
        <topology evidence="2 17">Multi-pass membrane protein</topology>
    </subcellularLocation>
</comment>
<comment type="function">
    <text evidence="17">Core subunit of the mitochondrial membrane respiratory chain NADH dehydrogenase (Complex I) which catalyzes electron transfer from NADH through the respiratory chain, using ubiquinone as an electron acceptor. Essential for the catalytic activity and assembly of complex I.</text>
</comment>
<feature type="transmembrane region" description="Helical" evidence="17">
    <location>
        <begin position="141"/>
        <end position="161"/>
    </location>
</feature>
<dbReference type="PRINTS" id="PR01437">
    <property type="entry name" value="NUOXDRDTASE4"/>
</dbReference>
<keyword evidence="13 17" id="KW-0830">Ubiquinone</keyword>
<feature type="transmembrane region" description="Helical" evidence="17">
    <location>
        <begin position="272"/>
        <end position="295"/>
    </location>
</feature>
<evidence type="ECO:0000256" key="11">
    <source>
        <dbReference type="ARBA" id="ARBA00022989"/>
    </source>
</evidence>
<evidence type="ECO:0000313" key="20">
    <source>
        <dbReference type="EMBL" id="QEX96210.1"/>
    </source>
</evidence>
<dbReference type="GO" id="GO:0048039">
    <property type="term" value="F:ubiquinone binding"/>
    <property type="evidence" value="ECO:0007669"/>
    <property type="project" value="TreeGrafter"/>
</dbReference>
<dbReference type="PANTHER" id="PTHR43507">
    <property type="entry name" value="NADH-UBIQUINONE OXIDOREDUCTASE CHAIN 4"/>
    <property type="match status" value="1"/>
</dbReference>
<evidence type="ECO:0000256" key="16">
    <source>
        <dbReference type="ARBA" id="ARBA00049551"/>
    </source>
</evidence>
<feature type="transmembrane region" description="Helical" evidence="17">
    <location>
        <begin position="211"/>
        <end position="232"/>
    </location>
</feature>
<keyword evidence="10 17" id="KW-0249">Electron transport</keyword>
<accession>A0A5J6NI30</accession>
<keyword evidence="6 17" id="KW-0813">Transport</keyword>
<feature type="transmembrane region" description="Helical" evidence="17">
    <location>
        <begin position="332"/>
        <end position="350"/>
    </location>
</feature>
<evidence type="ECO:0000256" key="13">
    <source>
        <dbReference type="ARBA" id="ARBA00023075"/>
    </source>
</evidence>
<dbReference type="AlphaFoldDB" id="A0A5J6NI30"/>
<protein>
    <recommendedName>
        <fullName evidence="5 17">NADH-ubiquinone oxidoreductase chain 4</fullName>
        <ecNumber evidence="4 17">7.1.1.2</ecNumber>
    </recommendedName>
</protein>
<feature type="transmembrane region" description="Helical" evidence="17">
    <location>
        <begin position="181"/>
        <end position="204"/>
    </location>
</feature>
<dbReference type="EMBL" id="MK460228">
    <property type="protein sequence ID" value="QEX96210.1"/>
    <property type="molecule type" value="Genomic_DNA"/>
</dbReference>
<dbReference type="InterPro" id="IPR000260">
    <property type="entry name" value="NADH4_N"/>
</dbReference>
<feature type="domain" description="NADH:quinone oxidoreductase/Mrp antiporter transmembrane" evidence="18">
    <location>
        <begin position="104"/>
        <end position="384"/>
    </location>
</feature>
<comment type="similarity">
    <text evidence="3 17">Belongs to the complex I subunit 4 family.</text>
</comment>
<dbReference type="EC" id="7.1.1.2" evidence="4 17"/>
<evidence type="ECO:0000259" key="18">
    <source>
        <dbReference type="Pfam" id="PF00361"/>
    </source>
</evidence>
<dbReference type="PANTHER" id="PTHR43507:SF20">
    <property type="entry name" value="NADH-UBIQUINONE OXIDOREDUCTASE CHAIN 4"/>
    <property type="match status" value="1"/>
</dbReference>
<evidence type="ECO:0000256" key="4">
    <source>
        <dbReference type="ARBA" id="ARBA00012944"/>
    </source>
</evidence>
<evidence type="ECO:0000256" key="8">
    <source>
        <dbReference type="ARBA" id="ARBA00022692"/>
    </source>
</evidence>
<proteinExistence type="inferred from homology"/>
<feature type="transmembrane region" description="Helical" evidence="17">
    <location>
        <begin position="85"/>
        <end position="103"/>
    </location>
</feature>
<evidence type="ECO:0000256" key="14">
    <source>
        <dbReference type="ARBA" id="ARBA00023128"/>
    </source>
</evidence>
<evidence type="ECO:0000256" key="17">
    <source>
        <dbReference type="RuleBase" id="RU003297"/>
    </source>
</evidence>
<geneLocation type="mitochondrion" evidence="20"/>
<comment type="catalytic activity">
    <reaction evidence="16 17">
        <text>a ubiquinone + NADH + 5 H(+)(in) = a ubiquinol + NAD(+) + 4 H(+)(out)</text>
        <dbReference type="Rhea" id="RHEA:29091"/>
        <dbReference type="Rhea" id="RHEA-COMP:9565"/>
        <dbReference type="Rhea" id="RHEA-COMP:9566"/>
        <dbReference type="ChEBI" id="CHEBI:15378"/>
        <dbReference type="ChEBI" id="CHEBI:16389"/>
        <dbReference type="ChEBI" id="CHEBI:17976"/>
        <dbReference type="ChEBI" id="CHEBI:57540"/>
        <dbReference type="ChEBI" id="CHEBI:57945"/>
        <dbReference type="EC" id="7.1.1.2"/>
    </reaction>
</comment>